<feature type="region of interest" description="Disordered" evidence="1">
    <location>
        <begin position="421"/>
        <end position="536"/>
    </location>
</feature>
<evidence type="ECO:0000313" key="3">
    <source>
        <dbReference type="Proteomes" id="UP000510938"/>
    </source>
</evidence>
<dbReference type="AlphaFoldDB" id="A0A7H9DZV8"/>
<dbReference type="EMBL" id="CP046639">
    <property type="protein sequence ID" value="QLL66586.1"/>
    <property type="molecule type" value="Genomic_DNA"/>
</dbReference>
<gene>
    <name evidence="2" type="ORF">O998_01780</name>
</gene>
<organism evidence="2 3">
    <name type="scientific">Anaplasma phagocytophilum str. Norway variant1</name>
    <dbReference type="NCBI Taxonomy" id="1392506"/>
    <lineage>
        <taxon>Bacteria</taxon>
        <taxon>Pseudomonadati</taxon>
        <taxon>Pseudomonadota</taxon>
        <taxon>Alphaproteobacteria</taxon>
        <taxon>Rickettsiales</taxon>
        <taxon>Anaplasmataceae</taxon>
        <taxon>Anaplasma</taxon>
        <taxon>phagocytophilum group</taxon>
    </lineage>
</organism>
<evidence type="ECO:0008006" key="4">
    <source>
        <dbReference type="Google" id="ProtNLM"/>
    </source>
</evidence>
<protein>
    <recommendedName>
        <fullName evidence="4">HGE-14 protein</fullName>
    </recommendedName>
</protein>
<dbReference type="Proteomes" id="UP000510938">
    <property type="component" value="Chromosome"/>
</dbReference>
<accession>A0A7H9DZV8</accession>
<evidence type="ECO:0000256" key="1">
    <source>
        <dbReference type="SAM" id="MobiDB-lite"/>
    </source>
</evidence>
<feature type="compositionally biased region" description="Low complexity" evidence="1">
    <location>
        <begin position="498"/>
        <end position="511"/>
    </location>
</feature>
<proteinExistence type="predicted"/>
<feature type="compositionally biased region" description="Low complexity" evidence="1">
    <location>
        <begin position="463"/>
        <end position="475"/>
    </location>
</feature>
<dbReference type="NCBIfam" id="NF047348">
    <property type="entry name" value="HGE-14_Nterm"/>
    <property type="match status" value="1"/>
</dbReference>
<name>A0A7H9DZV8_ANAPH</name>
<dbReference type="RefSeq" id="WP_373279569.1">
    <property type="nucleotide sequence ID" value="NZ_CP046639.1"/>
</dbReference>
<evidence type="ECO:0000313" key="2">
    <source>
        <dbReference type="EMBL" id="QLL66586.1"/>
    </source>
</evidence>
<sequence>MHTPRIFTSPAMSGYAYSGFSSKEYRDNICASIISGAMSYAECLEVVRGCVSELFSVFTEIRESYMVSEEHVRRIELLRNYVNAESTLSAEPAVQGRVLYGIITRLYDVLYDCTVAECNKEVAWFTDPGFTGRGVHLQIAQACGILVNSIAIASCFAKTVAAPSLGAVNESDAENRFHAVIALSAYTNVKFSALSRCLNASLRPEGREYRRAILRMVQHNMELCNKVAELLDPEMPSCFRNRTGSCLNKVINAVEASSTACEDMVCNDESAQWRLSIAKKTMACFLYHLKTYRGLRISSVYQRFERVRYTGTFIYAIGSLFLMYRGYASTDNTEHVVAIRTDHCLQMLLNLHKKNIRRERDSASRTREVYSGICSIHEDIDRRITPDLLLNPQVEVELRSAALRYLSSMMVSWRTADGAPLDVVEQPDGSPDQPSTSRLGSAGIGGSQASSVSLQDHSYAQPSTSGLGSTSTGLGRQQASYIPPQDPGDMPDSDVQPSTSAEASSALQEAQVVASHGSQTPSNDDLEPSSKRSRSA</sequence>
<reference evidence="2 3" key="1">
    <citation type="submission" date="2019-12" db="EMBL/GenBank/DDBJ databases">
        <title>A sheep strain of Anaplasma phagocytophilum contains multiple genomes.</title>
        <authorList>
            <person name="Barbet A.F."/>
            <person name="Crosby F.L."/>
            <person name="Eskeland S."/>
            <person name="Stuen S."/>
            <person name="Granquist E.G."/>
            <person name="Munderloh U.G."/>
        </authorList>
    </citation>
    <scope>NUCLEOTIDE SEQUENCE [LARGE SCALE GENOMIC DNA]</scope>
    <source>
        <strain evidence="2 3">Norway Variant 1</strain>
    </source>
</reference>